<proteinExistence type="predicted"/>
<keyword evidence="2" id="KW-1185">Reference proteome</keyword>
<name>A0A7Z0EFQ2_9MICO</name>
<protein>
    <submittedName>
        <fullName evidence="1">Putative amidophosphoribosyltransferase</fullName>
    </submittedName>
</protein>
<dbReference type="GO" id="GO:0016757">
    <property type="term" value="F:glycosyltransferase activity"/>
    <property type="evidence" value="ECO:0007669"/>
    <property type="project" value="UniProtKB-KW"/>
</dbReference>
<keyword evidence="1" id="KW-0808">Transferase</keyword>
<sequence length="100" mass="11326">MFGLCHCSKRRREAKGFGELPTDDLYFPPPSCTRCDEDLHFDEGWYCETCCVRWSERGDEPEFTDTYGDDLAAESAAWEAAATARHSATRSETPNHEIGD</sequence>
<dbReference type="EMBL" id="JACCFM010000001">
    <property type="protein sequence ID" value="NYJ20799.1"/>
    <property type="molecule type" value="Genomic_DNA"/>
</dbReference>
<dbReference type="Proteomes" id="UP000537260">
    <property type="component" value="Unassembled WGS sequence"/>
</dbReference>
<comment type="caution">
    <text evidence="1">The sequence shown here is derived from an EMBL/GenBank/DDBJ whole genome shotgun (WGS) entry which is preliminary data.</text>
</comment>
<accession>A0A7Z0EFQ2</accession>
<dbReference type="AlphaFoldDB" id="A0A7Z0EFQ2"/>
<keyword evidence="1" id="KW-0328">Glycosyltransferase</keyword>
<gene>
    <name evidence="1" type="ORF">HNR05_002590</name>
</gene>
<evidence type="ECO:0000313" key="1">
    <source>
        <dbReference type="EMBL" id="NYJ20799.1"/>
    </source>
</evidence>
<organism evidence="1 2">
    <name type="scientific">Glaciibacter psychrotolerans</name>
    <dbReference type="NCBI Taxonomy" id="670054"/>
    <lineage>
        <taxon>Bacteria</taxon>
        <taxon>Bacillati</taxon>
        <taxon>Actinomycetota</taxon>
        <taxon>Actinomycetes</taxon>
        <taxon>Micrococcales</taxon>
        <taxon>Microbacteriaceae</taxon>
        <taxon>Glaciibacter</taxon>
    </lineage>
</organism>
<evidence type="ECO:0000313" key="2">
    <source>
        <dbReference type="Proteomes" id="UP000537260"/>
    </source>
</evidence>
<reference evidence="1 2" key="1">
    <citation type="submission" date="2020-07" db="EMBL/GenBank/DDBJ databases">
        <title>Sequencing the genomes of 1000 actinobacteria strains.</title>
        <authorList>
            <person name="Klenk H.-P."/>
        </authorList>
    </citation>
    <scope>NUCLEOTIDE SEQUENCE [LARGE SCALE GENOMIC DNA]</scope>
    <source>
        <strain evidence="1 2">LI1</strain>
    </source>
</reference>